<dbReference type="HOGENOM" id="CLU_1994052_0_0_1"/>
<proteinExistence type="inferred from homology"/>
<gene>
    <name evidence="4" type="ORF">M422DRAFT_264124</name>
</gene>
<dbReference type="EMBL" id="KN837207">
    <property type="protein sequence ID" value="KIJ33833.1"/>
    <property type="molecule type" value="Genomic_DNA"/>
</dbReference>
<evidence type="ECO:0000256" key="1">
    <source>
        <dbReference type="ARBA" id="ARBA00001933"/>
    </source>
</evidence>
<evidence type="ECO:0000313" key="4">
    <source>
        <dbReference type="EMBL" id="KIJ33833.1"/>
    </source>
</evidence>
<evidence type="ECO:0000256" key="3">
    <source>
        <dbReference type="RuleBase" id="RU362118"/>
    </source>
</evidence>
<keyword evidence="5" id="KW-1185">Reference proteome</keyword>
<dbReference type="AlphaFoldDB" id="A0A0C9TTY4"/>
<dbReference type="InterPro" id="IPR015421">
    <property type="entry name" value="PyrdxlP-dep_Trfase_major"/>
</dbReference>
<comment type="similarity">
    <text evidence="3">Belongs to the trans-sulfuration enzymes family.</text>
</comment>
<name>A0A0C9TTY4_SPHS4</name>
<evidence type="ECO:0000256" key="2">
    <source>
        <dbReference type="ARBA" id="ARBA00022898"/>
    </source>
</evidence>
<dbReference type="OrthoDB" id="2670016at2759"/>
<dbReference type="Pfam" id="PF01053">
    <property type="entry name" value="Cys_Met_Meta_PP"/>
    <property type="match status" value="1"/>
</dbReference>
<reference evidence="4 5" key="1">
    <citation type="submission" date="2014-06" db="EMBL/GenBank/DDBJ databases">
        <title>Evolutionary Origins and Diversification of the Mycorrhizal Mutualists.</title>
        <authorList>
            <consortium name="DOE Joint Genome Institute"/>
            <consortium name="Mycorrhizal Genomics Consortium"/>
            <person name="Kohler A."/>
            <person name="Kuo A."/>
            <person name="Nagy L.G."/>
            <person name="Floudas D."/>
            <person name="Copeland A."/>
            <person name="Barry K.W."/>
            <person name="Cichocki N."/>
            <person name="Veneault-Fourrey C."/>
            <person name="LaButti K."/>
            <person name="Lindquist E.A."/>
            <person name="Lipzen A."/>
            <person name="Lundell T."/>
            <person name="Morin E."/>
            <person name="Murat C."/>
            <person name="Riley R."/>
            <person name="Ohm R."/>
            <person name="Sun H."/>
            <person name="Tunlid A."/>
            <person name="Henrissat B."/>
            <person name="Grigoriev I.V."/>
            <person name="Hibbett D.S."/>
            <person name="Martin F."/>
        </authorList>
    </citation>
    <scope>NUCLEOTIDE SEQUENCE [LARGE SCALE GENOMIC DNA]</scope>
    <source>
        <strain evidence="4 5">SS14</strain>
    </source>
</reference>
<protein>
    <submittedName>
        <fullName evidence="4">Uncharacterized protein</fullName>
    </submittedName>
</protein>
<organism evidence="4 5">
    <name type="scientific">Sphaerobolus stellatus (strain SS14)</name>
    <dbReference type="NCBI Taxonomy" id="990650"/>
    <lineage>
        <taxon>Eukaryota</taxon>
        <taxon>Fungi</taxon>
        <taxon>Dikarya</taxon>
        <taxon>Basidiomycota</taxon>
        <taxon>Agaricomycotina</taxon>
        <taxon>Agaricomycetes</taxon>
        <taxon>Phallomycetidae</taxon>
        <taxon>Geastrales</taxon>
        <taxon>Sphaerobolaceae</taxon>
        <taxon>Sphaerobolus</taxon>
    </lineage>
</organism>
<sequence length="125" mass="14297">MSLYIFFNKTNACKHQRWILYRRDSHWRRTFEVIPPISLSTPYAQSAGRIHKGFEYTRSLNPNRDSMKRMLPGLETNGGKALAFASVSATTGASQLQRLKTTFVDFDSVTDEEVLVSIRPNTKLI</sequence>
<dbReference type="InterPro" id="IPR000277">
    <property type="entry name" value="Cys/Met-Metab_PyrdxlP-dep_enz"/>
</dbReference>
<evidence type="ECO:0000313" key="5">
    <source>
        <dbReference type="Proteomes" id="UP000054279"/>
    </source>
</evidence>
<dbReference type="GO" id="GO:0030170">
    <property type="term" value="F:pyridoxal phosphate binding"/>
    <property type="evidence" value="ECO:0007669"/>
    <property type="project" value="InterPro"/>
</dbReference>
<dbReference type="Gene3D" id="3.40.640.10">
    <property type="entry name" value="Type I PLP-dependent aspartate aminotransferase-like (Major domain)"/>
    <property type="match status" value="1"/>
</dbReference>
<accession>A0A0C9TTY4</accession>
<dbReference type="GO" id="GO:0019346">
    <property type="term" value="P:transsulfuration"/>
    <property type="evidence" value="ECO:0007669"/>
    <property type="project" value="InterPro"/>
</dbReference>
<dbReference type="Proteomes" id="UP000054279">
    <property type="component" value="Unassembled WGS sequence"/>
</dbReference>
<keyword evidence="2 3" id="KW-0663">Pyridoxal phosphate</keyword>
<comment type="cofactor">
    <cofactor evidence="1 3">
        <name>pyridoxal 5'-phosphate</name>
        <dbReference type="ChEBI" id="CHEBI:597326"/>
    </cofactor>
</comment>